<dbReference type="InterPro" id="IPR050482">
    <property type="entry name" value="Sensor_HK_TwoCompSys"/>
</dbReference>
<keyword evidence="6 12" id="KW-0418">Kinase</keyword>
<dbReference type="CDD" id="cd16917">
    <property type="entry name" value="HATPase_UhpB-NarQ-NarX-like"/>
    <property type="match status" value="1"/>
</dbReference>
<evidence type="ECO:0000256" key="8">
    <source>
        <dbReference type="ARBA" id="ARBA00023012"/>
    </source>
</evidence>
<dbReference type="SMART" id="SM00387">
    <property type="entry name" value="HATPase_c"/>
    <property type="match status" value="1"/>
</dbReference>
<feature type="transmembrane region" description="Helical" evidence="10">
    <location>
        <begin position="100"/>
        <end position="118"/>
    </location>
</feature>
<dbReference type="EC" id="2.7.13.3" evidence="2"/>
<dbReference type="Proteomes" id="UP000523007">
    <property type="component" value="Unassembled WGS sequence"/>
</dbReference>
<evidence type="ECO:0000256" key="4">
    <source>
        <dbReference type="ARBA" id="ARBA00022679"/>
    </source>
</evidence>
<keyword evidence="8" id="KW-0902">Two-component regulatory system</keyword>
<comment type="caution">
    <text evidence="12">The sequence shown here is derived from an EMBL/GenBank/DDBJ whole genome shotgun (WGS) entry which is preliminary data.</text>
</comment>
<proteinExistence type="predicted"/>
<protein>
    <recommendedName>
        <fullName evidence="2">histidine kinase</fullName>
        <ecNumber evidence="2">2.7.13.3</ecNumber>
    </recommendedName>
</protein>
<evidence type="ECO:0000313" key="12">
    <source>
        <dbReference type="EMBL" id="MBB4932909.1"/>
    </source>
</evidence>
<dbReference type="GO" id="GO:0005524">
    <property type="term" value="F:ATP binding"/>
    <property type="evidence" value="ECO:0007669"/>
    <property type="project" value="UniProtKB-KW"/>
</dbReference>
<dbReference type="Gene3D" id="1.20.5.1930">
    <property type="match status" value="1"/>
</dbReference>
<dbReference type="Pfam" id="PF02518">
    <property type="entry name" value="HATPase_c"/>
    <property type="match status" value="1"/>
</dbReference>
<evidence type="ECO:0000256" key="1">
    <source>
        <dbReference type="ARBA" id="ARBA00000085"/>
    </source>
</evidence>
<comment type="catalytic activity">
    <reaction evidence="1">
        <text>ATP + protein L-histidine = ADP + protein N-phospho-L-histidine.</text>
        <dbReference type="EC" id="2.7.13.3"/>
    </reaction>
</comment>
<feature type="region of interest" description="Disordered" evidence="9">
    <location>
        <begin position="364"/>
        <end position="386"/>
    </location>
</feature>
<organism evidence="12 13">
    <name type="scientific">Lipingzhangella halophila</name>
    <dbReference type="NCBI Taxonomy" id="1783352"/>
    <lineage>
        <taxon>Bacteria</taxon>
        <taxon>Bacillati</taxon>
        <taxon>Actinomycetota</taxon>
        <taxon>Actinomycetes</taxon>
        <taxon>Streptosporangiales</taxon>
        <taxon>Nocardiopsidaceae</taxon>
        <taxon>Lipingzhangella</taxon>
    </lineage>
</organism>
<dbReference type="InterPro" id="IPR036890">
    <property type="entry name" value="HATPase_C_sf"/>
</dbReference>
<keyword evidence="7" id="KW-0067">ATP-binding</keyword>
<evidence type="ECO:0000256" key="2">
    <source>
        <dbReference type="ARBA" id="ARBA00012438"/>
    </source>
</evidence>
<feature type="transmembrane region" description="Helical" evidence="10">
    <location>
        <begin position="65"/>
        <end position="88"/>
    </location>
</feature>
<evidence type="ECO:0000256" key="7">
    <source>
        <dbReference type="ARBA" id="ARBA00022840"/>
    </source>
</evidence>
<dbReference type="PANTHER" id="PTHR24421:SF10">
    <property type="entry name" value="NITRATE_NITRITE SENSOR PROTEIN NARQ"/>
    <property type="match status" value="1"/>
</dbReference>
<dbReference type="InterPro" id="IPR003594">
    <property type="entry name" value="HATPase_dom"/>
</dbReference>
<keyword evidence="4" id="KW-0808">Transferase</keyword>
<sequence length="421" mass="45022">MEADPAPRVRAAARGAFRVDLFAVVVLAPLAVLNRVADSPWWLLSGAALTSVLIVALGWRYPRTAVLAAFALAMWSPGAGLVAALIGFRAGQWGVRAFPRMAAAGTVVAAAGLVLSWMEPSVALDAVVFAPLFVVLPWAAGHYWRQLQELRSRERRGLIERERLRERERIAHDMHDSLGHEIGLMALRAGALEVSPRLEDRDVREAAGELRAGAAAATERLREVIGVLRPGSDTEGSSASRMSVSQLVERAKDSGMPVTLRLTGETTAAPDMVERTVRRIVQEALTNAAKHAAGMPVEVHVERAESETAVTVTNRVPFNDQRPGSASDGLGLAGLRERVRLAGGTFSAAPLDGGFEVSARLPHAAAARQPEDTAAEARGAPLPPHLAEDARRQLRRDFARTMVTLAACAATAGTLSAYYGW</sequence>
<dbReference type="InterPro" id="IPR011712">
    <property type="entry name" value="Sig_transdc_His_kin_sub3_dim/P"/>
</dbReference>
<keyword evidence="3" id="KW-0597">Phosphoprotein</keyword>
<keyword evidence="10" id="KW-0812">Transmembrane</keyword>
<keyword evidence="10" id="KW-1133">Transmembrane helix</keyword>
<gene>
    <name evidence="12" type="ORF">F4561_003729</name>
</gene>
<keyword evidence="13" id="KW-1185">Reference proteome</keyword>
<dbReference type="AlphaFoldDB" id="A0A7W7W4J5"/>
<dbReference type="GO" id="GO:0016020">
    <property type="term" value="C:membrane"/>
    <property type="evidence" value="ECO:0007669"/>
    <property type="project" value="InterPro"/>
</dbReference>
<dbReference type="SUPFAM" id="SSF55874">
    <property type="entry name" value="ATPase domain of HSP90 chaperone/DNA topoisomerase II/histidine kinase"/>
    <property type="match status" value="1"/>
</dbReference>
<feature type="domain" description="Histidine kinase/HSP90-like ATPase" evidence="11">
    <location>
        <begin position="272"/>
        <end position="365"/>
    </location>
</feature>
<dbReference type="RefSeq" id="WP_184580608.1">
    <property type="nucleotide sequence ID" value="NZ_JACHJT010000001.1"/>
</dbReference>
<dbReference type="Gene3D" id="3.30.565.10">
    <property type="entry name" value="Histidine kinase-like ATPase, C-terminal domain"/>
    <property type="match status" value="1"/>
</dbReference>
<evidence type="ECO:0000256" key="5">
    <source>
        <dbReference type="ARBA" id="ARBA00022741"/>
    </source>
</evidence>
<evidence type="ECO:0000313" key="13">
    <source>
        <dbReference type="Proteomes" id="UP000523007"/>
    </source>
</evidence>
<evidence type="ECO:0000259" key="11">
    <source>
        <dbReference type="SMART" id="SM00387"/>
    </source>
</evidence>
<feature type="transmembrane region" description="Helical" evidence="10">
    <location>
        <begin position="401"/>
        <end position="419"/>
    </location>
</feature>
<feature type="transmembrane region" description="Helical" evidence="10">
    <location>
        <begin position="15"/>
        <end position="34"/>
    </location>
</feature>
<keyword evidence="10" id="KW-0472">Membrane</keyword>
<dbReference type="PANTHER" id="PTHR24421">
    <property type="entry name" value="NITRATE/NITRITE SENSOR PROTEIN NARX-RELATED"/>
    <property type="match status" value="1"/>
</dbReference>
<feature type="transmembrane region" description="Helical" evidence="10">
    <location>
        <begin position="124"/>
        <end position="144"/>
    </location>
</feature>
<dbReference type="GO" id="GO:0000155">
    <property type="term" value="F:phosphorelay sensor kinase activity"/>
    <property type="evidence" value="ECO:0007669"/>
    <property type="project" value="InterPro"/>
</dbReference>
<name>A0A7W7W4J5_9ACTN</name>
<dbReference type="GO" id="GO:0046983">
    <property type="term" value="F:protein dimerization activity"/>
    <property type="evidence" value="ECO:0007669"/>
    <property type="project" value="InterPro"/>
</dbReference>
<evidence type="ECO:0000256" key="9">
    <source>
        <dbReference type="SAM" id="MobiDB-lite"/>
    </source>
</evidence>
<evidence type="ECO:0000256" key="6">
    <source>
        <dbReference type="ARBA" id="ARBA00022777"/>
    </source>
</evidence>
<reference evidence="12 13" key="1">
    <citation type="submission" date="2020-08" db="EMBL/GenBank/DDBJ databases">
        <title>Sequencing the genomes of 1000 actinobacteria strains.</title>
        <authorList>
            <person name="Klenk H.-P."/>
        </authorList>
    </citation>
    <scope>NUCLEOTIDE SEQUENCE [LARGE SCALE GENOMIC DNA]</scope>
    <source>
        <strain evidence="12 13">DSM 102030</strain>
    </source>
</reference>
<feature type="transmembrane region" description="Helical" evidence="10">
    <location>
        <begin position="41"/>
        <end position="59"/>
    </location>
</feature>
<dbReference type="Pfam" id="PF07730">
    <property type="entry name" value="HisKA_3"/>
    <property type="match status" value="1"/>
</dbReference>
<evidence type="ECO:0000256" key="10">
    <source>
        <dbReference type="SAM" id="Phobius"/>
    </source>
</evidence>
<accession>A0A7W7W4J5</accession>
<keyword evidence="5" id="KW-0547">Nucleotide-binding</keyword>
<dbReference type="EMBL" id="JACHJT010000001">
    <property type="protein sequence ID" value="MBB4932909.1"/>
    <property type="molecule type" value="Genomic_DNA"/>
</dbReference>
<evidence type="ECO:0000256" key="3">
    <source>
        <dbReference type="ARBA" id="ARBA00022553"/>
    </source>
</evidence>